<reference evidence="10" key="2">
    <citation type="submission" date="2020-09" db="EMBL/GenBank/DDBJ databases">
        <authorList>
            <person name="Sun Q."/>
            <person name="Kim S."/>
        </authorList>
    </citation>
    <scope>NUCLEOTIDE SEQUENCE</scope>
    <source>
        <strain evidence="10">KCTC 22164</strain>
    </source>
</reference>
<dbReference type="InterPro" id="IPR029787">
    <property type="entry name" value="Nucleotide_cyclase"/>
</dbReference>
<dbReference type="PROSITE" id="PS50112">
    <property type="entry name" value="PAS"/>
    <property type="match status" value="1"/>
</dbReference>
<dbReference type="EMBL" id="BMXP01000001">
    <property type="protein sequence ID" value="GGW75685.1"/>
    <property type="molecule type" value="Genomic_DNA"/>
</dbReference>
<dbReference type="SMART" id="SM00086">
    <property type="entry name" value="PAC"/>
    <property type="match status" value="2"/>
</dbReference>
<dbReference type="SMART" id="SM00052">
    <property type="entry name" value="EAL"/>
    <property type="match status" value="1"/>
</dbReference>
<evidence type="ECO:0000256" key="3">
    <source>
        <dbReference type="ARBA" id="ARBA00022777"/>
    </source>
</evidence>
<dbReference type="InterPro" id="IPR043128">
    <property type="entry name" value="Rev_trsase/Diguanyl_cyclase"/>
</dbReference>
<dbReference type="Gene3D" id="3.20.20.450">
    <property type="entry name" value="EAL domain"/>
    <property type="match status" value="1"/>
</dbReference>
<keyword evidence="4" id="KW-0067">ATP-binding</keyword>
<dbReference type="PANTHER" id="PTHR44757">
    <property type="entry name" value="DIGUANYLATE CYCLASE DGCP"/>
    <property type="match status" value="1"/>
</dbReference>
<keyword evidence="3" id="KW-0418">Kinase</keyword>
<dbReference type="Pfam" id="PF00563">
    <property type="entry name" value="EAL"/>
    <property type="match status" value="1"/>
</dbReference>
<dbReference type="NCBIfam" id="TIGR00254">
    <property type="entry name" value="GGDEF"/>
    <property type="match status" value="1"/>
</dbReference>
<dbReference type="Pfam" id="PF13426">
    <property type="entry name" value="PAS_9"/>
    <property type="match status" value="1"/>
</dbReference>
<dbReference type="PROSITE" id="PS50883">
    <property type="entry name" value="EAL"/>
    <property type="match status" value="1"/>
</dbReference>
<evidence type="ECO:0000313" key="11">
    <source>
        <dbReference type="Proteomes" id="UP000631300"/>
    </source>
</evidence>
<dbReference type="InterPro" id="IPR035919">
    <property type="entry name" value="EAL_sf"/>
</dbReference>
<dbReference type="CDD" id="cd01949">
    <property type="entry name" value="GGDEF"/>
    <property type="match status" value="1"/>
</dbReference>
<comment type="caution">
    <text evidence="10">The sequence shown here is derived from an EMBL/GenBank/DDBJ whole genome shotgun (WGS) entry which is preliminary data.</text>
</comment>
<dbReference type="InterPro" id="IPR000160">
    <property type="entry name" value="GGDEF_dom"/>
</dbReference>
<protein>
    <recommendedName>
        <fullName evidence="6">Sensor protein FixL</fullName>
    </recommendedName>
</protein>
<dbReference type="Pfam" id="PF00990">
    <property type="entry name" value="GGDEF"/>
    <property type="match status" value="1"/>
</dbReference>
<dbReference type="SMART" id="SM00091">
    <property type="entry name" value="PAS"/>
    <property type="match status" value="1"/>
</dbReference>
<evidence type="ECO:0000256" key="4">
    <source>
        <dbReference type="ARBA" id="ARBA00022840"/>
    </source>
</evidence>
<dbReference type="SUPFAM" id="SSF141868">
    <property type="entry name" value="EAL domain-like"/>
    <property type="match status" value="1"/>
</dbReference>
<comment type="function">
    <text evidence="5">Putative oxygen sensor; modulates the activity of FixJ, a transcriptional activator of nitrogen fixation fixK gene. FixL probably acts as a kinase that phosphorylates FixJ.</text>
</comment>
<evidence type="ECO:0000313" key="10">
    <source>
        <dbReference type="EMBL" id="GGW75685.1"/>
    </source>
</evidence>
<evidence type="ECO:0000256" key="5">
    <source>
        <dbReference type="ARBA" id="ARBA00059827"/>
    </source>
</evidence>
<evidence type="ECO:0000259" key="7">
    <source>
        <dbReference type="PROSITE" id="PS50112"/>
    </source>
</evidence>
<evidence type="ECO:0000259" key="8">
    <source>
        <dbReference type="PROSITE" id="PS50883"/>
    </source>
</evidence>
<dbReference type="SMART" id="SM00267">
    <property type="entry name" value="GGDEF"/>
    <property type="match status" value="1"/>
</dbReference>
<dbReference type="Gene3D" id="3.30.70.270">
    <property type="match status" value="1"/>
</dbReference>
<reference evidence="10" key="1">
    <citation type="journal article" date="2014" name="Int. J. Syst. Evol. Microbiol.">
        <title>Complete genome sequence of Corynebacterium casei LMG S-19264T (=DSM 44701T), isolated from a smear-ripened cheese.</title>
        <authorList>
            <consortium name="US DOE Joint Genome Institute (JGI-PGF)"/>
            <person name="Walter F."/>
            <person name="Albersmeier A."/>
            <person name="Kalinowski J."/>
            <person name="Ruckert C."/>
        </authorList>
    </citation>
    <scope>NUCLEOTIDE SEQUENCE</scope>
    <source>
        <strain evidence="10">KCTC 22164</strain>
    </source>
</reference>
<dbReference type="InterPro" id="IPR001610">
    <property type="entry name" value="PAC"/>
</dbReference>
<dbReference type="FunFam" id="3.30.450.20:FF:000060">
    <property type="entry name" value="Sensor protein FixL"/>
    <property type="match status" value="1"/>
</dbReference>
<dbReference type="InterPro" id="IPR052155">
    <property type="entry name" value="Biofilm_reg_signaling"/>
</dbReference>
<proteinExistence type="predicted"/>
<dbReference type="AlphaFoldDB" id="A0A918MV83"/>
<evidence type="ECO:0000256" key="6">
    <source>
        <dbReference type="ARBA" id="ARBA00070616"/>
    </source>
</evidence>
<dbReference type="SUPFAM" id="SSF55785">
    <property type="entry name" value="PYP-like sensor domain (PAS domain)"/>
    <property type="match status" value="2"/>
</dbReference>
<dbReference type="Gene3D" id="3.30.450.20">
    <property type="entry name" value="PAS domain"/>
    <property type="match status" value="2"/>
</dbReference>
<dbReference type="GO" id="GO:0005524">
    <property type="term" value="F:ATP binding"/>
    <property type="evidence" value="ECO:0007669"/>
    <property type="project" value="UniProtKB-KW"/>
</dbReference>
<keyword evidence="2" id="KW-0547">Nucleotide-binding</keyword>
<feature type="domain" description="PAS" evidence="7">
    <location>
        <begin position="290"/>
        <end position="360"/>
    </location>
</feature>
<dbReference type="SUPFAM" id="SSF55073">
    <property type="entry name" value="Nucleotide cyclase"/>
    <property type="match status" value="1"/>
</dbReference>
<evidence type="ECO:0000256" key="2">
    <source>
        <dbReference type="ARBA" id="ARBA00022741"/>
    </source>
</evidence>
<gene>
    <name evidence="10" type="ORF">GCM10007391_05030</name>
</gene>
<evidence type="ECO:0000259" key="9">
    <source>
        <dbReference type="PROSITE" id="PS50887"/>
    </source>
</evidence>
<name>A0A918MV83_9ALTE</name>
<dbReference type="PANTHER" id="PTHR44757:SF2">
    <property type="entry name" value="BIOFILM ARCHITECTURE MAINTENANCE PROTEIN MBAA"/>
    <property type="match status" value="1"/>
</dbReference>
<dbReference type="CDD" id="cd01948">
    <property type="entry name" value="EAL"/>
    <property type="match status" value="1"/>
</dbReference>
<keyword evidence="1" id="KW-0808">Transferase</keyword>
<dbReference type="PROSITE" id="PS50887">
    <property type="entry name" value="GGDEF"/>
    <property type="match status" value="1"/>
</dbReference>
<feature type="domain" description="GGDEF" evidence="9">
    <location>
        <begin position="449"/>
        <end position="588"/>
    </location>
</feature>
<keyword evidence="11" id="KW-1185">Reference proteome</keyword>
<dbReference type="InterPro" id="IPR000014">
    <property type="entry name" value="PAS"/>
</dbReference>
<dbReference type="NCBIfam" id="TIGR00229">
    <property type="entry name" value="sensory_box"/>
    <property type="match status" value="1"/>
</dbReference>
<dbReference type="InterPro" id="IPR001633">
    <property type="entry name" value="EAL_dom"/>
</dbReference>
<feature type="domain" description="EAL" evidence="8">
    <location>
        <begin position="597"/>
        <end position="849"/>
    </location>
</feature>
<dbReference type="CDD" id="cd00130">
    <property type="entry name" value="PAS"/>
    <property type="match status" value="1"/>
</dbReference>
<dbReference type="InterPro" id="IPR035965">
    <property type="entry name" value="PAS-like_dom_sf"/>
</dbReference>
<organism evidence="10 11">
    <name type="scientific">Alteromonas halophila</name>
    <dbReference type="NCBI Taxonomy" id="516698"/>
    <lineage>
        <taxon>Bacteria</taxon>
        <taxon>Pseudomonadati</taxon>
        <taxon>Pseudomonadota</taxon>
        <taxon>Gammaproteobacteria</taxon>
        <taxon>Alteromonadales</taxon>
        <taxon>Alteromonadaceae</taxon>
        <taxon>Alteromonas/Salinimonas group</taxon>
        <taxon>Alteromonas</taxon>
    </lineage>
</organism>
<dbReference type="Proteomes" id="UP000631300">
    <property type="component" value="Unassembled WGS sequence"/>
</dbReference>
<dbReference type="GO" id="GO:0016301">
    <property type="term" value="F:kinase activity"/>
    <property type="evidence" value="ECO:0007669"/>
    <property type="project" value="UniProtKB-KW"/>
</dbReference>
<evidence type="ECO:0000256" key="1">
    <source>
        <dbReference type="ARBA" id="ARBA00022679"/>
    </source>
</evidence>
<accession>A0A918MV83</accession>
<sequence length="852" mass="95478">MNQYGYNLTLLPSEMDKQLVSVLDKARHSVHADIVIVVSATKESEEAALVNSDSSVFVRGGEKIVLPSVAIQTLSVPQVSKPVRGDEFTWPATLERCQRNNVIIAPIFDLHNHLIGAVLFAIEHPTLNAMEENFAELARQRVELTLQKKLVENPYADQLNEKVALLDEISALSKTGGWEYDVESDALSWTAQTYRLLGVTETRDAQPSFNLANISKDSRRTVQGAIQQAIATQTGFTCDIPFLSVEGKTRWASVTGKVVRNVLTGKVQRVYGAVRDVTEEKHLSDTEFKYAEYLSTILDNLHDAVVTIDTQGTIITANKPVKTLFGYHPGELLGMDVTVLMPEPYASEHADYMNAFLKTGKANIIGVGRELTGLHRSGREFPIDLCLSETLVEGERRFVGIIRDITERKRSSDHIYRLAYFDDVTGLPNMKSFEQALAKLIRQSREKGQDIYCCMLDLDNFSQFNLSFGKSTGDYILRVLAGRISRTLSASFKVFRGTADEFLILYTLPVKFDDESVANTLDDMEWQLHENVLCEISLHGNPQQISGALSTAQVLSATASYEKLIGILEFGKRRAKSQGHGGRVCFERDAFAEYERHNEISRSLISALTNNEFFLMLQPQFDASGSMISAEALLRWTHPTLGDISPGEFIPVAEESDAIVDIGYWVINEACRLLNDCQAQGVHTKIAVNISGRHIARADFRHRLLKTVENWQVSPHQLVIEITETTLVKGIDLVRRRIDELSRFGFEFSIDDFGTGYSSLSYLKELPIAELKIDRYFVDEISFSSVDVPIVNTILDMAQALGVRTVAEGIENQIQMDYLVQRGCNVLQGFYLGRPVHIEHWRSMLTNTFATH</sequence>